<protein>
    <recommendedName>
        <fullName evidence="2">GH16 domain-containing protein</fullName>
    </recommendedName>
</protein>
<dbReference type="Proteomes" id="UP000309038">
    <property type="component" value="Unassembled WGS sequence"/>
</dbReference>
<feature type="signal peptide" evidence="1">
    <location>
        <begin position="1"/>
        <end position="20"/>
    </location>
</feature>
<dbReference type="GO" id="GO:0004553">
    <property type="term" value="F:hydrolase activity, hydrolyzing O-glycosyl compounds"/>
    <property type="evidence" value="ECO:0007669"/>
    <property type="project" value="InterPro"/>
</dbReference>
<comment type="caution">
    <text evidence="3">The sequence shown here is derived from an EMBL/GenBank/DDBJ whole genome shotgun (WGS) entry which is preliminary data.</text>
</comment>
<dbReference type="InterPro" id="IPR013320">
    <property type="entry name" value="ConA-like_dom_sf"/>
</dbReference>
<dbReference type="EMBL" id="SGPJ01000316">
    <property type="protein sequence ID" value="THG95491.1"/>
    <property type="molecule type" value="Genomic_DNA"/>
</dbReference>
<dbReference type="Pfam" id="PF26113">
    <property type="entry name" value="GH16_XgeA"/>
    <property type="match status" value="1"/>
</dbReference>
<dbReference type="InterPro" id="IPR000757">
    <property type="entry name" value="Beta-glucanase-like"/>
</dbReference>
<dbReference type="AlphaFoldDB" id="A0A4S4KBU0"/>
<dbReference type="SUPFAM" id="SSF49899">
    <property type="entry name" value="Concanavalin A-like lectins/glucanases"/>
    <property type="match status" value="1"/>
</dbReference>
<evidence type="ECO:0000313" key="4">
    <source>
        <dbReference type="Proteomes" id="UP000309038"/>
    </source>
</evidence>
<keyword evidence="4" id="KW-1185">Reference proteome</keyword>
<name>A0A4S4KBU0_9APHY</name>
<proteinExistence type="predicted"/>
<reference evidence="3 4" key="1">
    <citation type="submission" date="2019-02" db="EMBL/GenBank/DDBJ databases">
        <title>Genome sequencing of the rare red list fungi Phlebia centrifuga.</title>
        <authorList>
            <person name="Buettner E."/>
            <person name="Kellner H."/>
        </authorList>
    </citation>
    <scope>NUCLEOTIDE SEQUENCE [LARGE SCALE GENOMIC DNA]</scope>
    <source>
        <strain evidence="3 4">DSM 108282</strain>
    </source>
</reference>
<evidence type="ECO:0000256" key="1">
    <source>
        <dbReference type="SAM" id="SignalP"/>
    </source>
</evidence>
<keyword evidence="1" id="KW-0732">Signal</keyword>
<dbReference type="GO" id="GO:0009251">
    <property type="term" value="P:glucan catabolic process"/>
    <property type="evidence" value="ECO:0007669"/>
    <property type="project" value="TreeGrafter"/>
</dbReference>
<feature type="chain" id="PRO_5020474635" description="GH16 domain-containing protein" evidence="1">
    <location>
        <begin position="21"/>
        <end position="315"/>
    </location>
</feature>
<dbReference type="Gene3D" id="2.60.120.200">
    <property type="match status" value="1"/>
</dbReference>
<accession>A0A4S4KBU0</accession>
<dbReference type="InterPro" id="IPR050546">
    <property type="entry name" value="Glycosyl_Hydrlase_16"/>
</dbReference>
<dbReference type="PANTHER" id="PTHR10963:SF24">
    <property type="entry name" value="GLYCOSIDASE C21B10.07-RELATED"/>
    <property type="match status" value="1"/>
</dbReference>
<organism evidence="3 4">
    <name type="scientific">Hermanssonia centrifuga</name>
    <dbReference type="NCBI Taxonomy" id="98765"/>
    <lineage>
        <taxon>Eukaryota</taxon>
        <taxon>Fungi</taxon>
        <taxon>Dikarya</taxon>
        <taxon>Basidiomycota</taxon>
        <taxon>Agaricomycotina</taxon>
        <taxon>Agaricomycetes</taxon>
        <taxon>Polyporales</taxon>
        <taxon>Meruliaceae</taxon>
        <taxon>Hermanssonia</taxon>
    </lineage>
</organism>
<dbReference type="PANTHER" id="PTHR10963">
    <property type="entry name" value="GLYCOSYL HYDROLASE-RELATED"/>
    <property type="match status" value="1"/>
</dbReference>
<gene>
    <name evidence="3" type="ORF">EW026_g6168</name>
</gene>
<evidence type="ECO:0000259" key="2">
    <source>
        <dbReference type="PROSITE" id="PS51762"/>
    </source>
</evidence>
<dbReference type="PROSITE" id="PS51762">
    <property type="entry name" value="GH16_2"/>
    <property type="match status" value="1"/>
</dbReference>
<dbReference type="CDD" id="cd02181">
    <property type="entry name" value="GH16_fungal_Lam16A_glucanase"/>
    <property type="match status" value="1"/>
</dbReference>
<sequence>MKCFTTSASLIFSLVSFTFAATYGQTDSHQGTGFLKSFSHQAISDPTHGRINYVDQTTALANNLTYAESDTFIIRVDHSTKLSASGPGRNSVRLQSNKQYLNHVAVFNIRHMPQGCGTWPAVWEVGPNWPNGGEVDILEGVNDVSPNQATLHTSPGCTMPSSRTMAGTSTGTNCDATVNNNAGCGVKAAPTNSYGPAFNSAGGGWYAMERTDTFIKVWFWSRSSGNVPSDVKNGETTIDTDNWGTPFAFFPDNNCDIASKFAWSNIIVNIDLCGDWAGSVFGSSGCSGSCTDLVNNNPSAFSNAYFDFQWLKIYG</sequence>
<feature type="domain" description="GH16" evidence="2">
    <location>
        <begin position="21"/>
        <end position="285"/>
    </location>
</feature>
<evidence type="ECO:0000313" key="3">
    <source>
        <dbReference type="EMBL" id="THG95491.1"/>
    </source>
</evidence>